<protein>
    <submittedName>
        <fullName evidence="1">Uncharacterized protein</fullName>
    </submittedName>
</protein>
<proteinExistence type="predicted"/>
<sequence length="191" mass="22698">MSDKEFKSNNEQARDIFNRVQALVSKGIFKHIKTEYGGYGSILRSEEKDDDIKKLNELNEKLLSIKDLKQRLLCIIEAIIQTIKVINKKVYGLTESIEKHRSLNRLAFEAINLITKNKQILSYDDKILKHLMFINRQYVMFKLVDDKNNFNSYFKDNILTMRALDKELKQYRLKNLPLEDFVKLLQNYFLE</sequence>
<dbReference type="VEuPathDB" id="MicrosporidiaDB:HERIO_2421"/>
<accession>A0A1X0Q703</accession>
<dbReference type="VEuPathDB" id="MicrosporidiaDB:A0H76_482"/>
<gene>
    <name evidence="1" type="ORF">HERIO_2421</name>
</gene>
<dbReference type="AlphaFoldDB" id="A0A1X0Q703"/>
<organism evidence="1 2">
    <name type="scientific">Hepatospora eriocheir</name>
    <dbReference type="NCBI Taxonomy" id="1081669"/>
    <lineage>
        <taxon>Eukaryota</taxon>
        <taxon>Fungi</taxon>
        <taxon>Fungi incertae sedis</taxon>
        <taxon>Microsporidia</taxon>
        <taxon>Hepatosporidae</taxon>
        <taxon>Hepatospora</taxon>
    </lineage>
</organism>
<keyword evidence="2" id="KW-1185">Reference proteome</keyword>
<evidence type="ECO:0000313" key="1">
    <source>
        <dbReference type="EMBL" id="ORD95532.1"/>
    </source>
</evidence>
<reference evidence="1 2" key="1">
    <citation type="journal article" date="2017" name="Environ. Microbiol.">
        <title>Decay of the glycolytic pathway and adaptation to intranuclear parasitism within Enterocytozoonidae microsporidia.</title>
        <authorList>
            <person name="Wiredu Boakye D."/>
            <person name="Jaroenlak P."/>
            <person name="Prachumwat A."/>
            <person name="Williams T.A."/>
            <person name="Bateman K.S."/>
            <person name="Itsathitphaisarn O."/>
            <person name="Sritunyalucksana K."/>
            <person name="Paszkiewicz K.H."/>
            <person name="Moore K.A."/>
            <person name="Stentiford G.D."/>
            <person name="Williams B.A."/>
        </authorList>
    </citation>
    <scope>NUCLEOTIDE SEQUENCE [LARGE SCALE GENOMIC DNA]</scope>
    <source>
        <strain evidence="1 2">GB1</strain>
    </source>
</reference>
<dbReference type="EMBL" id="LVKB01000269">
    <property type="protein sequence ID" value="ORD95532.1"/>
    <property type="molecule type" value="Genomic_DNA"/>
</dbReference>
<evidence type="ECO:0000313" key="2">
    <source>
        <dbReference type="Proteomes" id="UP000192356"/>
    </source>
</evidence>
<name>A0A1X0Q703_9MICR</name>
<dbReference type="Proteomes" id="UP000192356">
    <property type="component" value="Unassembled WGS sequence"/>
</dbReference>
<comment type="caution">
    <text evidence="1">The sequence shown here is derived from an EMBL/GenBank/DDBJ whole genome shotgun (WGS) entry which is preliminary data.</text>
</comment>